<organism evidence="1 2">
    <name type="scientific">Psylliodes chrysocephalus</name>
    <dbReference type="NCBI Taxonomy" id="3402493"/>
    <lineage>
        <taxon>Eukaryota</taxon>
        <taxon>Metazoa</taxon>
        <taxon>Ecdysozoa</taxon>
        <taxon>Arthropoda</taxon>
        <taxon>Hexapoda</taxon>
        <taxon>Insecta</taxon>
        <taxon>Pterygota</taxon>
        <taxon>Neoptera</taxon>
        <taxon>Endopterygota</taxon>
        <taxon>Coleoptera</taxon>
        <taxon>Polyphaga</taxon>
        <taxon>Cucujiformia</taxon>
        <taxon>Chrysomeloidea</taxon>
        <taxon>Chrysomelidae</taxon>
        <taxon>Galerucinae</taxon>
        <taxon>Alticini</taxon>
        <taxon>Psylliodes</taxon>
    </lineage>
</organism>
<evidence type="ECO:0000313" key="2">
    <source>
        <dbReference type="Proteomes" id="UP001153636"/>
    </source>
</evidence>
<dbReference type="OrthoDB" id="7423058at2759"/>
<accession>A0A9P0CXJ8</accession>
<gene>
    <name evidence="1" type="ORF">PSYICH_LOCUS8872</name>
</gene>
<dbReference type="AlphaFoldDB" id="A0A9P0CXJ8"/>
<proteinExistence type="predicted"/>
<evidence type="ECO:0000313" key="1">
    <source>
        <dbReference type="EMBL" id="CAH1108090.1"/>
    </source>
</evidence>
<keyword evidence="2" id="KW-1185">Reference proteome</keyword>
<dbReference type="Proteomes" id="UP001153636">
    <property type="component" value="Chromosome 3"/>
</dbReference>
<sequence length="103" mass="11754">MTGCDYVPALYRKGKKKPLQIVLQNEEFQDAFINNVKEAFPCLNDLYVETASSDEETNEDEDDNALSDGIAETDVDAFDYNADLSDDVSFFKNKFQINLSKYF</sequence>
<reference evidence="1" key="1">
    <citation type="submission" date="2022-01" db="EMBL/GenBank/DDBJ databases">
        <authorList>
            <person name="King R."/>
        </authorList>
    </citation>
    <scope>NUCLEOTIDE SEQUENCE</scope>
</reference>
<name>A0A9P0CXJ8_9CUCU</name>
<dbReference type="EMBL" id="OV651815">
    <property type="protein sequence ID" value="CAH1108090.1"/>
    <property type="molecule type" value="Genomic_DNA"/>
</dbReference>
<protein>
    <submittedName>
        <fullName evidence="1">Uncharacterized protein</fullName>
    </submittedName>
</protein>